<dbReference type="GO" id="GO:0004144">
    <property type="term" value="F:diacylglycerol O-acyltransferase activity"/>
    <property type="evidence" value="ECO:0007669"/>
    <property type="project" value="UniProtKB-EC"/>
</dbReference>
<feature type="domain" description="O-acyltransferase WSD1 C-terminal" evidence="1">
    <location>
        <begin position="1"/>
        <end position="143"/>
    </location>
</feature>
<reference evidence="2 3" key="1">
    <citation type="submission" date="2015-03" db="EMBL/GenBank/DDBJ databases">
        <authorList>
            <consortium name="Pathogen Informatics"/>
        </authorList>
    </citation>
    <scope>NUCLEOTIDE SEQUENCE [LARGE SCALE GENOMIC DNA]</scope>
    <source>
        <strain evidence="2 3">Bir 185</strain>
    </source>
</reference>
<sequence>MFCRVPSQISDPAQRIRTIAAGNTVAKDHAAAIGPTLLHDWIQFGGSTMFGAAMRILPHISITHSPAYNLILSNVPGPQAQLYFLGCRMDSMFPLGPLLGNAGLNITVMSLNGELGVGIVSCPDLLPDLWGVADGFPEALKELLECSDDQPEGSNHQDS</sequence>
<dbReference type="Proteomes" id="UP000050164">
    <property type="component" value="Unassembled WGS sequence"/>
</dbReference>
<accession>A0A655A367</accession>
<evidence type="ECO:0000259" key="1">
    <source>
        <dbReference type="Pfam" id="PF06974"/>
    </source>
</evidence>
<proteinExistence type="predicted"/>
<gene>
    <name evidence="2" type="primary">tgs2_4</name>
    <name evidence="2" type="ORF">ERS027659_02641</name>
</gene>
<keyword evidence="2" id="KW-0012">Acyltransferase</keyword>
<protein>
    <submittedName>
        <fullName evidence="2">Conserved protein of uncharacterized function, possible triacylglycerol synthase (Diacylglycerol acyltransferase)</fullName>
        <ecNumber evidence="2">2.3.1.20</ecNumber>
    </submittedName>
</protein>
<organism evidence="2 3">
    <name type="scientific">Mycobacterium tuberculosis</name>
    <dbReference type="NCBI Taxonomy" id="1773"/>
    <lineage>
        <taxon>Bacteria</taxon>
        <taxon>Bacillati</taxon>
        <taxon>Actinomycetota</taxon>
        <taxon>Actinomycetes</taxon>
        <taxon>Mycobacteriales</taxon>
        <taxon>Mycobacteriaceae</taxon>
        <taxon>Mycobacterium</taxon>
        <taxon>Mycobacterium tuberculosis complex</taxon>
    </lineage>
</organism>
<dbReference type="EC" id="2.3.1.20" evidence="2"/>
<dbReference type="InterPro" id="IPR009721">
    <property type="entry name" value="O-acyltransferase_WSD1_C"/>
</dbReference>
<keyword evidence="2" id="KW-0808">Transferase</keyword>
<name>A0A655A367_MYCTX</name>
<evidence type="ECO:0000313" key="3">
    <source>
        <dbReference type="Proteomes" id="UP000050164"/>
    </source>
</evidence>
<dbReference type="AlphaFoldDB" id="A0A655A367"/>
<dbReference type="EMBL" id="CNFT01000655">
    <property type="protein sequence ID" value="CKS10003.1"/>
    <property type="molecule type" value="Genomic_DNA"/>
</dbReference>
<evidence type="ECO:0000313" key="2">
    <source>
        <dbReference type="EMBL" id="CKS10003.1"/>
    </source>
</evidence>
<dbReference type="Pfam" id="PF06974">
    <property type="entry name" value="WS_DGAT_C"/>
    <property type="match status" value="1"/>
</dbReference>